<dbReference type="InterPro" id="IPR029044">
    <property type="entry name" value="Nucleotide-diphossugar_trans"/>
</dbReference>
<protein>
    <submittedName>
        <fullName evidence="4">Molybdenum cofactor cytidylyltransferase</fullName>
    </submittedName>
</protein>
<sequence>MAGWPRIGENDAMKPSSAPASAAAAQTVPLGILLAAGSGSRFAEAGGEGPKLLAPLTDGPETGLPIAFVAARRMRAALPRVVAVVREGDGALADWLSRAGCDVFTSAECARGMGASLAAAIRAFPSPSGWVVGLADMPSIAPATIQQIAQACATEDAIVAPAFEGRRGHPVAFGAAHGPALALLDGDIGARTLVASYPVEVLNTRDGGVVRDIDRPRDLLKRSH</sequence>
<dbReference type="CDD" id="cd04182">
    <property type="entry name" value="GT_2_like_f"/>
    <property type="match status" value="1"/>
</dbReference>
<evidence type="ECO:0000256" key="1">
    <source>
        <dbReference type="ARBA" id="ARBA00022842"/>
    </source>
</evidence>
<accession>A0A1H2PNB9</accession>
<feature type="region of interest" description="Disordered" evidence="2">
    <location>
        <begin position="1"/>
        <end position="20"/>
    </location>
</feature>
<dbReference type="STRING" id="1770053.SAMN05216551_104225"/>
<dbReference type="PANTHER" id="PTHR43777">
    <property type="entry name" value="MOLYBDENUM COFACTOR CYTIDYLYLTRANSFERASE"/>
    <property type="match status" value="1"/>
</dbReference>
<dbReference type="InterPro" id="IPR025877">
    <property type="entry name" value="MobA-like_NTP_Trfase"/>
</dbReference>
<evidence type="ECO:0000256" key="2">
    <source>
        <dbReference type="SAM" id="MobiDB-lite"/>
    </source>
</evidence>
<dbReference type="PANTHER" id="PTHR43777:SF1">
    <property type="entry name" value="MOLYBDENUM COFACTOR CYTIDYLYLTRANSFERASE"/>
    <property type="match status" value="1"/>
</dbReference>
<reference evidence="5" key="1">
    <citation type="submission" date="2016-09" db="EMBL/GenBank/DDBJ databases">
        <authorList>
            <person name="Varghese N."/>
            <person name="Submissions S."/>
        </authorList>
    </citation>
    <scope>NUCLEOTIDE SEQUENCE [LARGE SCALE GENOMIC DNA]</scope>
    <source>
        <strain evidence="5">JS23</strain>
    </source>
</reference>
<dbReference type="Gene3D" id="3.90.550.10">
    <property type="entry name" value="Spore Coat Polysaccharide Biosynthesis Protein SpsA, Chain A"/>
    <property type="match status" value="1"/>
</dbReference>
<dbReference type="GO" id="GO:0016779">
    <property type="term" value="F:nucleotidyltransferase activity"/>
    <property type="evidence" value="ECO:0007669"/>
    <property type="project" value="UniProtKB-KW"/>
</dbReference>
<feature type="domain" description="MobA-like NTP transferase" evidence="3">
    <location>
        <begin position="31"/>
        <end position="197"/>
    </location>
</feature>
<dbReference type="EMBL" id="FNLO01000004">
    <property type="protein sequence ID" value="SDV48177.1"/>
    <property type="molecule type" value="Genomic_DNA"/>
</dbReference>
<keyword evidence="4" id="KW-0808">Transferase</keyword>
<dbReference type="SUPFAM" id="SSF53448">
    <property type="entry name" value="Nucleotide-diphospho-sugar transferases"/>
    <property type="match status" value="1"/>
</dbReference>
<proteinExistence type="predicted"/>
<evidence type="ECO:0000313" key="5">
    <source>
        <dbReference type="Proteomes" id="UP000243719"/>
    </source>
</evidence>
<dbReference type="AlphaFoldDB" id="A0A1H2PNB9"/>
<dbReference type="Proteomes" id="UP000243719">
    <property type="component" value="Unassembled WGS sequence"/>
</dbReference>
<keyword evidence="1" id="KW-0460">Magnesium</keyword>
<gene>
    <name evidence="4" type="ORF">SAMN05216551_104225</name>
</gene>
<keyword evidence="4" id="KW-0548">Nucleotidyltransferase</keyword>
<keyword evidence="5" id="KW-1185">Reference proteome</keyword>
<evidence type="ECO:0000313" key="4">
    <source>
        <dbReference type="EMBL" id="SDV48177.1"/>
    </source>
</evidence>
<name>A0A1H2PNB9_9BURK</name>
<organism evidence="4 5">
    <name type="scientific">Chitinasiproducens palmae</name>
    <dbReference type="NCBI Taxonomy" id="1770053"/>
    <lineage>
        <taxon>Bacteria</taxon>
        <taxon>Pseudomonadati</taxon>
        <taxon>Pseudomonadota</taxon>
        <taxon>Betaproteobacteria</taxon>
        <taxon>Burkholderiales</taxon>
        <taxon>Burkholderiaceae</taxon>
        <taxon>Chitinasiproducens</taxon>
    </lineage>
</organism>
<dbReference type="Pfam" id="PF12804">
    <property type="entry name" value="NTP_transf_3"/>
    <property type="match status" value="1"/>
</dbReference>
<evidence type="ECO:0000259" key="3">
    <source>
        <dbReference type="Pfam" id="PF12804"/>
    </source>
</evidence>